<keyword evidence="3 5" id="KW-1133">Transmembrane helix</keyword>
<dbReference type="RefSeq" id="WP_133287505.1">
    <property type="nucleotide sequence ID" value="NZ_SMSJ01000004.1"/>
</dbReference>
<accession>A0A4R5QLP0</accession>
<gene>
    <name evidence="7" type="ORF">E2C06_05130</name>
</gene>
<evidence type="ECO:0000313" key="7">
    <source>
        <dbReference type="EMBL" id="TDH63711.1"/>
    </source>
</evidence>
<dbReference type="PANTHER" id="PTHR11863">
    <property type="entry name" value="STEROL DESATURASE"/>
    <property type="match status" value="1"/>
</dbReference>
<feature type="transmembrane region" description="Helical" evidence="5">
    <location>
        <begin position="47"/>
        <end position="69"/>
    </location>
</feature>
<evidence type="ECO:0000256" key="1">
    <source>
        <dbReference type="ARBA" id="ARBA00004370"/>
    </source>
</evidence>
<name>A0A4R5QLP0_9PROT</name>
<evidence type="ECO:0000256" key="3">
    <source>
        <dbReference type="ARBA" id="ARBA00022989"/>
    </source>
</evidence>
<evidence type="ECO:0000259" key="6">
    <source>
        <dbReference type="Pfam" id="PF04116"/>
    </source>
</evidence>
<dbReference type="GO" id="GO:0008610">
    <property type="term" value="P:lipid biosynthetic process"/>
    <property type="evidence" value="ECO:0007669"/>
    <property type="project" value="InterPro"/>
</dbReference>
<dbReference type="GO" id="GO:0016491">
    <property type="term" value="F:oxidoreductase activity"/>
    <property type="evidence" value="ECO:0007669"/>
    <property type="project" value="InterPro"/>
</dbReference>
<feature type="transmembrane region" description="Helical" evidence="5">
    <location>
        <begin position="76"/>
        <end position="101"/>
    </location>
</feature>
<dbReference type="OrthoDB" id="9770329at2"/>
<dbReference type="GO" id="GO:0016020">
    <property type="term" value="C:membrane"/>
    <property type="evidence" value="ECO:0007669"/>
    <property type="project" value="UniProtKB-SubCell"/>
</dbReference>
<dbReference type="Pfam" id="PF04116">
    <property type="entry name" value="FA_hydroxylase"/>
    <property type="match status" value="1"/>
</dbReference>
<keyword evidence="2 5" id="KW-0812">Transmembrane</keyword>
<organism evidence="7 8">
    <name type="scientific">Dankookia rubra</name>
    <dbReference type="NCBI Taxonomy" id="1442381"/>
    <lineage>
        <taxon>Bacteria</taxon>
        <taxon>Pseudomonadati</taxon>
        <taxon>Pseudomonadota</taxon>
        <taxon>Alphaproteobacteria</taxon>
        <taxon>Acetobacterales</taxon>
        <taxon>Roseomonadaceae</taxon>
        <taxon>Dankookia</taxon>
    </lineage>
</organism>
<feature type="domain" description="Fatty acid hydroxylase" evidence="6">
    <location>
        <begin position="89"/>
        <end position="225"/>
    </location>
</feature>
<dbReference type="InterPro" id="IPR006694">
    <property type="entry name" value="Fatty_acid_hydroxylase"/>
</dbReference>
<keyword evidence="4 5" id="KW-0472">Membrane</keyword>
<keyword evidence="8" id="KW-1185">Reference proteome</keyword>
<comment type="caution">
    <text evidence="7">The sequence shown here is derived from an EMBL/GenBank/DDBJ whole genome shotgun (WGS) entry which is preliminary data.</text>
</comment>
<evidence type="ECO:0000256" key="2">
    <source>
        <dbReference type="ARBA" id="ARBA00022692"/>
    </source>
</evidence>
<dbReference type="InterPro" id="IPR050307">
    <property type="entry name" value="Sterol_Desaturase_Related"/>
</dbReference>
<evidence type="ECO:0000256" key="4">
    <source>
        <dbReference type="ARBA" id="ARBA00023136"/>
    </source>
</evidence>
<sequence>MLEQAPAIRLGVFLGVLLTLLALEWLLPWGRPRPLGPRRWPGNIGLAFAGTLLVRAVAPAAAVGAAAWAEARGFGLVPAVGIPAWLAVPLAILLLDLLIYWQHRVTHAVPLLWRLHRVHHADPELDATSALRFHPVEILVSMGVKMAAVAALGAPPLAVLGFEVLLNATAMFNHAAIALSPRMEAALRLVLVTPDMHRTHHSEVRAETDSCYGFCLPWWDRLFGSYRAAPAAGEAVVIGVEGWRTPAEQRFGRLLLQPLSQAPVSSVPTIASAAVPRRSEA</sequence>
<dbReference type="AlphaFoldDB" id="A0A4R5QLP0"/>
<dbReference type="GO" id="GO:0005506">
    <property type="term" value="F:iron ion binding"/>
    <property type="evidence" value="ECO:0007669"/>
    <property type="project" value="InterPro"/>
</dbReference>
<proteinExistence type="predicted"/>
<protein>
    <submittedName>
        <fullName evidence="7">Sterol desaturase family protein</fullName>
    </submittedName>
</protein>
<feature type="transmembrane region" description="Helical" evidence="5">
    <location>
        <begin position="7"/>
        <end position="27"/>
    </location>
</feature>
<comment type="subcellular location">
    <subcellularLocation>
        <location evidence="1">Membrane</location>
    </subcellularLocation>
</comment>
<evidence type="ECO:0000256" key="5">
    <source>
        <dbReference type="SAM" id="Phobius"/>
    </source>
</evidence>
<evidence type="ECO:0000313" key="8">
    <source>
        <dbReference type="Proteomes" id="UP000295096"/>
    </source>
</evidence>
<dbReference type="EMBL" id="SMSJ01000004">
    <property type="protein sequence ID" value="TDH63711.1"/>
    <property type="molecule type" value="Genomic_DNA"/>
</dbReference>
<reference evidence="7 8" key="1">
    <citation type="journal article" date="2016" name="J. Microbiol.">
        <title>Dankookia rubra gen. nov., sp. nov., an alphaproteobacterium isolated from sediment of a shallow stream.</title>
        <authorList>
            <person name="Kim W.H."/>
            <person name="Kim D.H."/>
            <person name="Kang K."/>
            <person name="Ahn T.Y."/>
        </authorList>
    </citation>
    <scope>NUCLEOTIDE SEQUENCE [LARGE SCALE GENOMIC DNA]</scope>
    <source>
        <strain evidence="7 8">JCM30602</strain>
    </source>
</reference>
<dbReference type="Proteomes" id="UP000295096">
    <property type="component" value="Unassembled WGS sequence"/>
</dbReference>